<feature type="compositionally biased region" description="Polar residues" evidence="8">
    <location>
        <begin position="39"/>
        <end position="65"/>
    </location>
</feature>
<name>A0A2Y9IHZ3_NEOSC</name>
<evidence type="ECO:0000256" key="7">
    <source>
        <dbReference type="ARBA" id="ARBA00023180"/>
    </source>
</evidence>
<dbReference type="InParanoid" id="A0A2Y9IHZ3"/>
<dbReference type="AlphaFoldDB" id="A0A2Y9IHZ3"/>
<evidence type="ECO:0000256" key="5">
    <source>
        <dbReference type="ARBA" id="ARBA00022989"/>
    </source>
</evidence>
<protein>
    <submittedName>
        <fullName evidence="12">Protein FAM174C isoform X1</fullName>
    </submittedName>
</protein>
<feature type="region of interest" description="Disordered" evidence="8">
    <location>
        <begin position="163"/>
        <end position="219"/>
    </location>
</feature>
<evidence type="ECO:0000256" key="10">
    <source>
        <dbReference type="SAM" id="SignalP"/>
    </source>
</evidence>
<feature type="region of interest" description="Disordered" evidence="8">
    <location>
        <begin position="34"/>
        <end position="69"/>
    </location>
</feature>
<feature type="chain" id="PRO_5015931525" evidence="10">
    <location>
        <begin position="25"/>
        <end position="219"/>
    </location>
</feature>
<proteinExistence type="inferred from homology"/>
<accession>A0A2Y9IHZ3</accession>
<gene>
    <name evidence="12" type="primary">FAM174C</name>
</gene>
<dbReference type="Proteomes" id="UP000248481">
    <property type="component" value="Chromosome 1"/>
</dbReference>
<evidence type="ECO:0000256" key="3">
    <source>
        <dbReference type="ARBA" id="ARBA00022692"/>
    </source>
</evidence>
<dbReference type="PANTHER" id="PTHR28607:SF2">
    <property type="entry name" value="PROTEIN FAM174C"/>
    <property type="match status" value="1"/>
</dbReference>
<evidence type="ECO:0000256" key="8">
    <source>
        <dbReference type="SAM" id="MobiDB-lite"/>
    </source>
</evidence>
<keyword evidence="4 10" id="KW-0732">Signal</keyword>
<keyword evidence="11" id="KW-1185">Reference proteome</keyword>
<evidence type="ECO:0000313" key="12">
    <source>
        <dbReference type="RefSeq" id="XP_021561030.1"/>
    </source>
</evidence>
<feature type="compositionally biased region" description="Basic residues" evidence="8">
    <location>
        <begin position="119"/>
        <end position="129"/>
    </location>
</feature>
<evidence type="ECO:0000256" key="9">
    <source>
        <dbReference type="SAM" id="Phobius"/>
    </source>
</evidence>
<comment type="subcellular location">
    <subcellularLocation>
        <location evidence="1">Membrane</location>
        <topology evidence="1">Single-pass type I membrane protein</topology>
    </subcellularLocation>
</comment>
<keyword evidence="7" id="KW-0325">Glycoprotein</keyword>
<dbReference type="GeneID" id="110593911"/>
<evidence type="ECO:0000313" key="11">
    <source>
        <dbReference type="Proteomes" id="UP000248481"/>
    </source>
</evidence>
<dbReference type="GO" id="GO:0005576">
    <property type="term" value="C:extracellular region"/>
    <property type="evidence" value="ECO:0007669"/>
    <property type="project" value="TreeGrafter"/>
</dbReference>
<reference evidence="12" key="1">
    <citation type="submission" date="2025-08" db="UniProtKB">
        <authorList>
            <consortium name="RefSeq"/>
        </authorList>
    </citation>
    <scope>IDENTIFICATION</scope>
    <source>
        <tissue evidence="12">Blood</tissue>
    </source>
</reference>
<evidence type="ECO:0000256" key="2">
    <source>
        <dbReference type="ARBA" id="ARBA00006986"/>
    </source>
</evidence>
<feature type="transmembrane region" description="Helical" evidence="9">
    <location>
        <begin position="79"/>
        <end position="98"/>
    </location>
</feature>
<sequence>MGPRVPPPPLLLLLLLLRALLLWALLCGAEEAVPPPPRASQTTLSPTPAVTNGSQPGSPHNSTYSRPPGSPGAQLLRSFYVLTGLSGLAALYFLIRAFRLKKPQRRRCSGQEGGVSRSPGKRTRDRTHSHGPIGIRQPRGPIHLPVHSAGPLPALALRAPVGPASLAPQPDAASALDPDRTVQDAGQKPEAPGASRRPRRRAGLAPPHSACSVGMRRLS</sequence>
<evidence type="ECO:0000256" key="4">
    <source>
        <dbReference type="ARBA" id="ARBA00022729"/>
    </source>
</evidence>
<keyword evidence="5 9" id="KW-1133">Transmembrane helix</keyword>
<keyword evidence="3 9" id="KW-0812">Transmembrane</keyword>
<comment type="similarity">
    <text evidence="2">Belongs to the FAM174 family.</text>
</comment>
<dbReference type="KEGG" id="nsu:110593911"/>
<dbReference type="RefSeq" id="XP_021561030.1">
    <property type="nucleotide sequence ID" value="XM_021705355.1"/>
</dbReference>
<dbReference type="CTD" id="55009"/>
<organism evidence="11 12">
    <name type="scientific">Neomonachus schauinslandi</name>
    <name type="common">Hawaiian monk seal</name>
    <name type="synonym">Monachus schauinslandi</name>
    <dbReference type="NCBI Taxonomy" id="29088"/>
    <lineage>
        <taxon>Eukaryota</taxon>
        <taxon>Metazoa</taxon>
        <taxon>Chordata</taxon>
        <taxon>Craniata</taxon>
        <taxon>Vertebrata</taxon>
        <taxon>Euteleostomi</taxon>
        <taxon>Mammalia</taxon>
        <taxon>Eutheria</taxon>
        <taxon>Laurasiatheria</taxon>
        <taxon>Carnivora</taxon>
        <taxon>Caniformia</taxon>
        <taxon>Pinnipedia</taxon>
        <taxon>Phocidae</taxon>
        <taxon>Monachinae</taxon>
        <taxon>Monachini</taxon>
        <taxon>Neomonachus</taxon>
    </lineage>
</organism>
<feature type="region of interest" description="Disordered" evidence="8">
    <location>
        <begin position="105"/>
        <end position="141"/>
    </location>
</feature>
<evidence type="ECO:0000256" key="1">
    <source>
        <dbReference type="ARBA" id="ARBA00004479"/>
    </source>
</evidence>
<dbReference type="InterPro" id="IPR009565">
    <property type="entry name" value="FAM174-like"/>
</dbReference>
<feature type="signal peptide" evidence="10">
    <location>
        <begin position="1"/>
        <end position="24"/>
    </location>
</feature>
<keyword evidence="6 9" id="KW-0472">Membrane</keyword>
<dbReference type="PANTHER" id="PTHR28607">
    <property type="entry name" value="EXPRESSED PROTEIN"/>
    <property type="match status" value="1"/>
</dbReference>
<dbReference type="STRING" id="29088.A0A2Y9IHZ3"/>
<evidence type="ECO:0000256" key="6">
    <source>
        <dbReference type="ARBA" id="ARBA00023136"/>
    </source>
</evidence>
<dbReference type="GO" id="GO:0016020">
    <property type="term" value="C:membrane"/>
    <property type="evidence" value="ECO:0007669"/>
    <property type="project" value="UniProtKB-SubCell"/>
</dbReference>